<dbReference type="AlphaFoldDB" id="A0A2U3P7Y6"/>
<accession>A0A2U3P7Y6</accession>
<reference evidence="1 2" key="1">
    <citation type="submission" date="2017-01" db="EMBL/GenBank/DDBJ databases">
        <authorList>
            <consortium name="Urmite Genomes"/>
        </authorList>
    </citation>
    <scope>NUCLEOTIDE SEQUENCE [LARGE SCALE GENOMIC DNA]</scope>
    <source>
        <strain evidence="1 2">AB215</strain>
    </source>
</reference>
<evidence type="ECO:0000313" key="1">
    <source>
        <dbReference type="EMBL" id="SPM39785.1"/>
    </source>
</evidence>
<dbReference type="STRING" id="1841861.GCA_900157365_00294"/>
<dbReference type="Proteomes" id="UP000240424">
    <property type="component" value="Unassembled WGS sequence"/>
</dbReference>
<evidence type="ECO:0000313" key="2">
    <source>
        <dbReference type="Proteomes" id="UP000240424"/>
    </source>
</evidence>
<protein>
    <submittedName>
        <fullName evidence="1">Uncharacterized protein</fullName>
    </submittedName>
</protein>
<dbReference type="EMBL" id="FUEZ01000004">
    <property type="protein sequence ID" value="SPM39785.1"/>
    <property type="molecule type" value="Genomic_DNA"/>
</dbReference>
<keyword evidence="2" id="KW-1185">Reference proteome</keyword>
<name>A0A2U3P7Y6_9MYCO</name>
<gene>
    <name evidence="1" type="ORF">MNAB215_1977</name>
</gene>
<dbReference type="RefSeq" id="WP_245830238.1">
    <property type="nucleotide sequence ID" value="NZ_FUEZ01000004.1"/>
</dbReference>
<proteinExistence type="predicted"/>
<sequence>MASEVENPGPKDLVGSIGRSLTRLRETRFDLKTQPLREMRLEMQIVFFAIKTPLAGGRTLKIPALVMLRRLGSSEIQSRDGVTEGDSD</sequence>
<organism evidence="1 2">
    <name type="scientific">Mycobacterium numidiamassiliense</name>
    <dbReference type="NCBI Taxonomy" id="1841861"/>
    <lineage>
        <taxon>Bacteria</taxon>
        <taxon>Bacillati</taxon>
        <taxon>Actinomycetota</taxon>
        <taxon>Actinomycetes</taxon>
        <taxon>Mycobacteriales</taxon>
        <taxon>Mycobacteriaceae</taxon>
        <taxon>Mycobacterium</taxon>
    </lineage>
</organism>